<dbReference type="VEuPathDB" id="FungiDB:DEHA2A01386g"/>
<dbReference type="InParanoid" id="Q6BZH0"/>
<dbReference type="RefSeq" id="XP_456399.2">
    <property type="nucleotide sequence ID" value="XM_456399.1"/>
</dbReference>
<dbReference type="AlphaFoldDB" id="Q6BZH0"/>
<keyword evidence="2" id="KW-1185">Reference proteome</keyword>
<gene>
    <name evidence="1" type="ordered locus">DEHA2A01386g</name>
</gene>
<proteinExistence type="predicted"/>
<organism evidence="1 2">
    <name type="scientific">Debaryomyces hansenii (strain ATCC 36239 / CBS 767 / BCRC 21394 / JCM 1990 / NBRC 0083 / IGC 2968)</name>
    <name type="common">Yeast</name>
    <name type="synonym">Torulaspora hansenii</name>
    <dbReference type="NCBI Taxonomy" id="284592"/>
    <lineage>
        <taxon>Eukaryota</taxon>
        <taxon>Fungi</taxon>
        <taxon>Dikarya</taxon>
        <taxon>Ascomycota</taxon>
        <taxon>Saccharomycotina</taxon>
        <taxon>Pichiomycetes</taxon>
        <taxon>Debaryomycetaceae</taxon>
        <taxon>Debaryomyces</taxon>
    </lineage>
</organism>
<name>Q6BZH0_DEBHA</name>
<dbReference type="KEGG" id="dha:DEHA2A01386g"/>
<dbReference type="HOGENOM" id="CLU_2885726_0_0_1"/>
<sequence length="63" mass="6868">MMGSDVRGVEVLSRQPPGPIATGHLVYRCWCKEFDNGMTSAGSVASSKSVSYNIIMKIYKISI</sequence>
<accession>Q6BZH0</accession>
<dbReference type="GeneID" id="2899316"/>
<dbReference type="Proteomes" id="UP000000599">
    <property type="component" value="Chromosome A"/>
</dbReference>
<evidence type="ECO:0000313" key="2">
    <source>
        <dbReference type="Proteomes" id="UP000000599"/>
    </source>
</evidence>
<protein>
    <submittedName>
        <fullName evidence="1">DEHA2A01386p</fullName>
    </submittedName>
</protein>
<reference evidence="1 2" key="1">
    <citation type="journal article" date="2004" name="Nature">
        <title>Genome evolution in yeasts.</title>
        <authorList>
            <consortium name="Genolevures"/>
            <person name="Dujon B."/>
            <person name="Sherman D."/>
            <person name="Fischer G."/>
            <person name="Durrens P."/>
            <person name="Casaregola S."/>
            <person name="Lafontaine I."/>
            <person name="de Montigny J."/>
            <person name="Marck C."/>
            <person name="Neuveglise C."/>
            <person name="Talla E."/>
            <person name="Goffard N."/>
            <person name="Frangeul L."/>
            <person name="Aigle M."/>
            <person name="Anthouard V."/>
            <person name="Babour A."/>
            <person name="Barbe V."/>
            <person name="Barnay S."/>
            <person name="Blanchin S."/>
            <person name="Beckerich J.M."/>
            <person name="Beyne E."/>
            <person name="Bleykasten C."/>
            <person name="Boisrame A."/>
            <person name="Boyer J."/>
            <person name="Cattolico L."/>
            <person name="Confanioleri F."/>
            <person name="de Daruvar A."/>
            <person name="Despons L."/>
            <person name="Fabre E."/>
            <person name="Fairhead C."/>
            <person name="Ferry-Dumazet H."/>
            <person name="Groppi A."/>
            <person name="Hantraye F."/>
            <person name="Hennequin C."/>
            <person name="Jauniaux N."/>
            <person name="Joyet P."/>
            <person name="Kachouri R."/>
            <person name="Kerrest A."/>
            <person name="Koszul R."/>
            <person name="Lemaire M."/>
            <person name="Lesur I."/>
            <person name="Ma L."/>
            <person name="Muller H."/>
            <person name="Nicaud J.M."/>
            <person name="Nikolski M."/>
            <person name="Oztas S."/>
            <person name="Ozier-Kalogeropoulos O."/>
            <person name="Pellenz S."/>
            <person name="Potier S."/>
            <person name="Richard G.F."/>
            <person name="Straub M.L."/>
            <person name="Suleau A."/>
            <person name="Swennene D."/>
            <person name="Tekaia F."/>
            <person name="Wesolowski-Louvel M."/>
            <person name="Westhof E."/>
            <person name="Wirth B."/>
            <person name="Zeniou-Meyer M."/>
            <person name="Zivanovic I."/>
            <person name="Bolotin-Fukuhara M."/>
            <person name="Thierry A."/>
            <person name="Bouchier C."/>
            <person name="Caudron B."/>
            <person name="Scarpelli C."/>
            <person name="Gaillardin C."/>
            <person name="Weissenbach J."/>
            <person name="Wincker P."/>
            <person name="Souciet J.L."/>
        </authorList>
    </citation>
    <scope>NUCLEOTIDE SEQUENCE [LARGE SCALE GENOMIC DNA]</scope>
    <source>
        <strain evidence="2">ATCC 36239 / CBS 767 / BCRC 21394 / JCM 1990 / NBRC 0083 / IGC 2968</strain>
    </source>
</reference>
<evidence type="ECO:0000313" key="1">
    <source>
        <dbReference type="EMBL" id="CAG84346.2"/>
    </source>
</evidence>
<dbReference type="EMBL" id="CR382133">
    <property type="protein sequence ID" value="CAG84346.2"/>
    <property type="molecule type" value="Genomic_DNA"/>
</dbReference>